<feature type="region of interest" description="Disordered" evidence="1">
    <location>
        <begin position="1"/>
        <end position="42"/>
    </location>
</feature>
<dbReference type="AlphaFoldDB" id="A0A426X9G5"/>
<feature type="compositionally biased region" description="Polar residues" evidence="1">
    <location>
        <begin position="150"/>
        <end position="160"/>
    </location>
</feature>
<comment type="caution">
    <text evidence="2">The sequence shown here is derived from an EMBL/GenBank/DDBJ whole genome shotgun (WGS) entry which is preliminary data.</text>
</comment>
<feature type="region of interest" description="Disordered" evidence="1">
    <location>
        <begin position="96"/>
        <end position="181"/>
    </location>
</feature>
<proteinExistence type="predicted"/>
<evidence type="ECO:0000313" key="2">
    <source>
        <dbReference type="EMBL" id="RRT36114.1"/>
    </source>
</evidence>
<dbReference type="EMBL" id="AMZH03024063">
    <property type="protein sequence ID" value="RRT36114.1"/>
    <property type="molecule type" value="Genomic_DNA"/>
</dbReference>
<evidence type="ECO:0000256" key="1">
    <source>
        <dbReference type="SAM" id="MobiDB-lite"/>
    </source>
</evidence>
<organism evidence="2 3">
    <name type="scientific">Ensete ventricosum</name>
    <name type="common">Abyssinian banana</name>
    <name type="synonym">Musa ensete</name>
    <dbReference type="NCBI Taxonomy" id="4639"/>
    <lineage>
        <taxon>Eukaryota</taxon>
        <taxon>Viridiplantae</taxon>
        <taxon>Streptophyta</taxon>
        <taxon>Embryophyta</taxon>
        <taxon>Tracheophyta</taxon>
        <taxon>Spermatophyta</taxon>
        <taxon>Magnoliopsida</taxon>
        <taxon>Liliopsida</taxon>
        <taxon>Zingiberales</taxon>
        <taxon>Musaceae</taxon>
        <taxon>Ensete</taxon>
    </lineage>
</organism>
<reference evidence="2 3" key="1">
    <citation type="journal article" date="2014" name="Agronomy (Basel)">
        <title>A Draft Genome Sequence for Ensete ventricosum, the Drought-Tolerant Tree Against Hunger.</title>
        <authorList>
            <person name="Harrison J."/>
            <person name="Moore K.A."/>
            <person name="Paszkiewicz K."/>
            <person name="Jones T."/>
            <person name="Grant M."/>
            <person name="Ambacheew D."/>
            <person name="Muzemil S."/>
            <person name="Studholme D.J."/>
        </authorList>
    </citation>
    <scope>NUCLEOTIDE SEQUENCE [LARGE SCALE GENOMIC DNA]</scope>
</reference>
<feature type="compositionally biased region" description="Basic and acidic residues" evidence="1">
    <location>
        <begin position="1"/>
        <end position="19"/>
    </location>
</feature>
<sequence>MRRADWGPRYDMRGGDRGRNPSNEEVEQPRRNSGGALAAGRRCHRSLRVHRWRRGPLRLLPSRVVQRGQAQVQVARAVRGRGRHRFAPFRLRDRREAVGGGKGAEGAAVEDGVDGGLAEVPVAGPEQPDGAANGVDGPPARLEEQRLEQGCSQSIGQMKQNQEEEVEGGGAGGRQYAPGRW</sequence>
<accession>A0A426X9G5</accession>
<name>A0A426X9G5_ENSVE</name>
<dbReference type="Proteomes" id="UP000287651">
    <property type="component" value="Unassembled WGS sequence"/>
</dbReference>
<evidence type="ECO:0000313" key="3">
    <source>
        <dbReference type="Proteomes" id="UP000287651"/>
    </source>
</evidence>
<protein>
    <submittedName>
        <fullName evidence="2">Uncharacterized protein</fullName>
    </submittedName>
</protein>
<gene>
    <name evidence="2" type="ORF">B296_00027378</name>
</gene>